<dbReference type="Gene3D" id="3.30.1150.10">
    <property type="match status" value="1"/>
</dbReference>
<organism evidence="13 14">
    <name type="scientific">Vibrio brasiliensis LMG 20546</name>
    <dbReference type="NCBI Taxonomy" id="945543"/>
    <lineage>
        <taxon>Bacteria</taxon>
        <taxon>Pseudomonadati</taxon>
        <taxon>Pseudomonadota</taxon>
        <taxon>Gammaproteobacteria</taxon>
        <taxon>Vibrionales</taxon>
        <taxon>Vibrionaceae</taxon>
        <taxon>Vibrio</taxon>
        <taxon>Vibrio oreintalis group</taxon>
    </lineage>
</organism>
<comment type="similarity">
    <text evidence="2">Belongs to the TonB family.</text>
</comment>
<comment type="caution">
    <text evidence="13">The sequence shown here is derived from an EMBL/GenBank/DDBJ whole genome shotgun (WGS) entry which is preliminary data.</text>
</comment>
<evidence type="ECO:0000256" key="11">
    <source>
        <dbReference type="SAM" id="SignalP"/>
    </source>
</evidence>
<dbReference type="Proteomes" id="UP000004371">
    <property type="component" value="Unassembled WGS sequence"/>
</dbReference>
<feature type="signal peptide" evidence="11">
    <location>
        <begin position="1"/>
        <end position="18"/>
    </location>
</feature>
<reference evidence="13 14" key="1">
    <citation type="journal article" date="2012" name="Int. J. Syst. Evol. Microbiol.">
        <title>Vibrio caribbeanicus sp. nov., isolated from the marine sponge Scleritoderma cyanea.</title>
        <authorList>
            <person name="Hoffmann M."/>
            <person name="Monday S.R."/>
            <person name="Allard M.W."/>
            <person name="Strain E.A."/>
            <person name="Whittaker P."/>
            <person name="Naum M."/>
            <person name="McCarthy P.J."/>
            <person name="Lopez J.V."/>
            <person name="Fischer M."/>
            <person name="Brown E.W."/>
        </authorList>
    </citation>
    <scope>NUCLEOTIDE SEQUENCE [LARGE SCALE GENOMIC DNA]</scope>
    <source>
        <strain evidence="13 14">LMG 20546</strain>
    </source>
</reference>
<evidence type="ECO:0000313" key="14">
    <source>
        <dbReference type="Proteomes" id="UP000004371"/>
    </source>
</evidence>
<evidence type="ECO:0000256" key="7">
    <source>
        <dbReference type="ARBA" id="ARBA00022927"/>
    </source>
</evidence>
<dbReference type="AlphaFoldDB" id="E8LX97"/>
<dbReference type="GO" id="GO:0015031">
    <property type="term" value="P:protein transport"/>
    <property type="evidence" value="ECO:0007669"/>
    <property type="project" value="UniProtKB-KW"/>
</dbReference>
<feature type="domain" description="TonB C-terminal" evidence="12">
    <location>
        <begin position="156"/>
        <end position="247"/>
    </location>
</feature>
<protein>
    <submittedName>
        <fullName evidence="13">TonB1 protein</fullName>
    </submittedName>
</protein>
<evidence type="ECO:0000256" key="2">
    <source>
        <dbReference type="ARBA" id="ARBA00006555"/>
    </source>
</evidence>
<evidence type="ECO:0000256" key="5">
    <source>
        <dbReference type="ARBA" id="ARBA00022519"/>
    </source>
</evidence>
<keyword evidence="3" id="KW-0813">Transport</keyword>
<evidence type="ECO:0000313" key="13">
    <source>
        <dbReference type="EMBL" id="EGA64652.1"/>
    </source>
</evidence>
<dbReference type="PANTHER" id="PTHR33446:SF2">
    <property type="entry name" value="PROTEIN TONB"/>
    <property type="match status" value="1"/>
</dbReference>
<dbReference type="EMBL" id="AEVS01000081">
    <property type="protein sequence ID" value="EGA64652.1"/>
    <property type="molecule type" value="Genomic_DNA"/>
</dbReference>
<dbReference type="SUPFAM" id="SSF74653">
    <property type="entry name" value="TolA/TonB C-terminal domain"/>
    <property type="match status" value="1"/>
</dbReference>
<evidence type="ECO:0000256" key="8">
    <source>
        <dbReference type="ARBA" id="ARBA00022989"/>
    </source>
</evidence>
<name>E8LX97_9VIBR</name>
<dbReference type="GO" id="GO:0031992">
    <property type="term" value="F:energy transducer activity"/>
    <property type="evidence" value="ECO:0007669"/>
    <property type="project" value="TreeGrafter"/>
</dbReference>
<comment type="subcellular location">
    <subcellularLocation>
        <location evidence="1">Cell inner membrane</location>
        <topology evidence="1">Single-pass membrane protein</topology>
        <orientation evidence="1">Periplasmic side</orientation>
    </subcellularLocation>
</comment>
<evidence type="ECO:0000256" key="1">
    <source>
        <dbReference type="ARBA" id="ARBA00004383"/>
    </source>
</evidence>
<proteinExistence type="inferred from homology"/>
<dbReference type="GO" id="GO:0055085">
    <property type="term" value="P:transmembrane transport"/>
    <property type="evidence" value="ECO:0007669"/>
    <property type="project" value="InterPro"/>
</dbReference>
<feature type="region of interest" description="Disordered" evidence="10">
    <location>
        <begin position="54"/>
        <end position="142"/>
    </location>
</feature>
<dbReference type="RefSeq" id="WP_006880583.1">
    <property type="nucleotide sequence ID" value="NZ_AEVS01000081.1"/>
</dbReference>
<evidence type="ECO:0000256" key="3">
    <source>
        <dbReference type="ARBA" id="ARBA00022448"/>
    </source>
</evidence>
<keyword evidence="6" id="KW-0812">Transmembrane</keyword>
<accession>E8LX97</accession>
<dbReference type="eggNOG" id="COG0810">
    <property type="taxonomic scope" value="Bacteria"/>
</dbReference>
<feature type="chain" id="PRO_5003224465" evidence="11">
    <location>
        <begin position="19"/>
        <end position="247"/>
    </location>
</feature>
<dbReference type="InterPro" id="IPR051045">
    <property type="entry name" value="TonB-dependent_transducer"/>
</dbReference>
<keyword evidence="11" id="KW-0732">Signal</keyword>
<evidence type="ECO:0000256" key="6">
    <source>
        <dbReference type="ARBA" id="ARBA00022692"/>
    </source>
</evidence>
<dbReference type="NCBIfam" id="TIGR01352">
    <property type="entry name" value="tonB_Cterm"/>
    <property type="match status" value="1"/>
</dbReference>
<dbReference type="InterPro" id="IPR006260">
    <property type="entry name" value="TonB/TolA_C"/>
</dbReference>
<gene>
    <name evidence="13" type="ORF">VIBR0546_07267</name>
</gene>
<keyword evidence="4" id="KW-1003">Cell membrane</keyword>
<evidence type="ECO:0000256" key="10">
    <source>
        <dbReference type="SAM" id="MobiDB-lite"/>
    </source>
</evidence>
<sequence length="247" mass="26899">MNIKRYVIAGGLSFAAHAALVVVMQEPKAFAMPVGSQSNSVSLNFKTMASVTPSVEPATQPVTKNQAKPVEAAPAKAKKIVKQPTTKPKKAVASQPAQSVVKKQRVVSKPKPQQTVKRKPESQRPAKPIAESKQPPTNVKAPSQVVNKGITSQPVMLTKASFLNRPAPPKYPRMAKKRGIEGVVMYEVWLDESGNQVKQVLISSSGATILDKSALEAIKKWQFSPQSIDGQRVAHRIQIPVRFKLDR</sequence>
<dbReference type="GO" id="GO:0098797">
    <property type="term" value="C:plasma membrane protein complex"/>
    <property type="evidence" value="ECO:0007669"/>
    <property type="project" value="TreeGrafter"/>
</dbReference>
<dbReference type="PANTHER" id="PTHR33446">
    <property type="entry name" value="PROTEIN TONB-RELATED"/>
    <property type="match status" value="1"/>
</dbReference>
<dbReference type="Pfam" id="PF03544">
    <property type="entry name" value="TonB_C"/>
    <property type="match status" value="1"/>
</dbReference>
<dbReference type="STRING" id="945543.VIBR0546_07267"/>
<keyword evidence="7" id="KW-0653">Protein transport</keyword>
<dbReference type="PROSITE" id="PS52015">
    <property type="entry name" value="TONB_CTD"/>
    <property type="match status" value="1"/>
</dbReference>
<dbReference type="OrthoDB" id="9816142at2"/>
<keyword evidence="5" id="KW-0997">Cell inner membrane</keyword>
<dbReference type="InterPro" id="IPR037682">
    <property type="entry name" value="TonB_C"/>
</dbReference>
<keyword evidence="14" id="KW-1185">Reference proteome</keyword>
<evidence type="ECO:0000256" key="4">
    <source>
        <dbReference type="ARBA" id="ARBA00022475"/>
    </source>
</evidence>
<evidence type="ECO:0000259" key="12">
    <source>
        <dbReference type="PROSITE" id="PS52015"/>
    </source>
</evidence>
<evidence type="ECO:0000256" key="9">
    <source>
        <dbReference type="ARBA" id="ARBA00023136"/>
    </source>
</evidence>
<keyword evidence="9" id="KW-0472">Membrane</keyword>
<keyword evidence="8" id="KW-1133">Transmembrane helix</keyword>